<organism evidence="8 9">
    <name type="scientific">Neodothiora populina</name>
    <dbReference type="NCBI Taxonomy" id="2781224"/>
    <lineage>
        <taxon>Eukaryota</taxon>
        <taxon>Fungi</taxon>
        <taxon>Dikarya</taxon>
        <taxon>Ascomycota</taxon>
        <taxon>Pezizomycotina</taxon>
        <taxon>Dothideomycetes</taxon>
        <taxon>Dothideomycetidae</taxon>
        <taxon>Dothideales</taxon>
        <taxon>Dothioraceae</taxon>
        <taxon>Neodothiora</taxon>
    </lineage>
</organism>
<comment type="subcellular location">
    <subcellularLocation>
        <location evidence="1 6">Nucleus</location>
    </subcellularLocation>
</comment>
<protein>
    <recommendedName>
        <fullName evidence="6">Exosome complex protein</fullName>
    </recommendedName>
</protein>
<dbReference type="Pfam" id="PF04000">
    <property type="entry name" value="Sas10_Utp3"/>
    <property type="match status" value="1"/>
</dbReference>
<dbReference type="PANTHER" id="PTHR15341:SF3">
    <property type="entry name" value="NUCLEAR NUCLEIC ACID-BINDING PROTEIN C1D"/>
    <property type="match status" value="1"/>
</dbReference>
<dbReference type="RefSeq" id="XP_069202241.1">
    <property type="nucleotide sequence ID" value="XM_069343688.1"/>
</dbReference>
<evidence type="ECO:0000256" key="1">
    <source>
        <dbReference type="ARBA" id="ARBA00004123"/>
    </source>
</evidence>
<keyword evidence="4 6" id="KW-0694">RNA-binding</keyword>
<feature type="region of interest" description="Disordered" evidence="7">
    <location>
        <begin position="117"/>
        <end position="275"/>
    </location>
</feature>
<evidence type="ECO:0000256" key="7">
    <source>
        <dbReference type="SAM" id="MobiDB-lite"/>
    </source>
</evidence>
<dbReference type="InterPro" id="IPR007146">
    <property type="entry name" value="Sas10/Utp3/C1D"/>
</dbReference>
<gene>
    <name evidence="8" type="ORF">AAFC00_004105</name>
</gene>
<dbReference type="EMBL" id="JBFMKM010000005">
    <property type="protein sequence ID" value="KAL1305968.1"/>
    <property type="molecule type" value="Genomic_DNA"/>
</dbReference>
<feature type="compositionally biased region" description="Polar residues" evidence="7">
    <location>
        <begin position="254"/>
        <end position="264"/>
    </location>
</feature>
<evidence type="ECO:0000313" key="8">
    <source>
        <dbReference type="EMBL" id="KAL1305968.1"/>
    </source>
</evidence>
<comment type="caution">
    <text evidence="8">The sequence shown here is derived from an EMBL/GenBank/DDBJ whole genome shotgun (WGS) entry which is preliminary data.</text>
</comment>
<proteinExistence type="inferred from homology"/>
<evidence type="ECO:0000256" key="5">
    <source>
        <dbReference type="ARBA" id="ARBA00023242"/>
    </source>
</evidence>
<keyword evidence="3 6" id="KW-0698">rRNA processing</keyword>
<reference evidence="8 9" key="1">
    <citation type="submission" date="2024-07" db="EMBL/GenBank/DDBJ databases">
        <title>Draft sequence of the Neodothiora populina.</title>
        <authorList>
            <person name="Drown D.D."/>
            <person name="Schuette U.S."/>
            <person name="Buechlein A.B."/>
            <person name="Rusch D.R."/>
            <person name="Winton L.W."/>
            <person name="Adams G.A."/>
        </authorList>
    </citation>
    <scope>NUCLEOTIDE SEQUENCE [LARGE SCALE GENOMIC DNA]</scope>
    <source>
        <strain evidence="8 9">CPC 39397</strain>
    </source>
</reference>
<name>A0ABR3PIK9_9PEZI</name>
<dbReference type="GeneID" id="95977805"/>
<accession>A0ABR3PIK9</accession>
<keyword evidence="5 6" id="KW-0539">Nucleus</keyword>
<dbReference type="PANTHER" id="PTHR15341">
    <property type="entry name" value="SUN-COR STEROID HORMONE RECEPTOR CO-REPRESSOR"/>
    <property type="match status" value="1"/>
</dbReference>
<feature type="compositionally biased region" description="Acidic residues" evidence="7">
    <location>
        <begin position="169"/>
        <end position="186"/>
    </location>
</feature>
<keyword evidence="9" id="KW-1185">Reference proteome</keyword>
<evidence type="ECO:0000256" key="6">
    <source>
        <dbReference type="RuleBase" id="RU368003"/>
    </source>
</evidence>
<dbReference type="Proteomes" id="UP001562354">
    <property type="component" value="Unassembled WGS sequence"/>
</dbReference>
<feature type="compositionally biased region" description="Basic residues" evidence="7">
    <location>
        <begin position="212"/>
        <end position="222"/>
    </location>
</feature>
<comment type="similarity">
    <text evidence="2 6">Belongs to the C1D family.</text>
</comment>
<feature type="compositionally biased region" description="Basic and acidic residues" evidence="7">
    <location>
        <begin position="122"/>
        <end position="168"/>
    </location>
</feature>
<evidence type="ECO:0000256" key="3">
    <source>
        <dbReference type="ARBA" id="ARBA00022552"/>
    </source>
</evidence>
<evidence type="ECO:0000256" key="2">
    <source>
        <dbReference type="ARBA" id="ARBA00009154"/>
    </source>
</evidence>
<comment type="function">
    <text evidence="6">Required for exosome-dependent processing of pre-rRNA and small nucleolar RNA (snRNA) precursors. Involved in processing of 35S pre-rRNA at the A0, A1 and A2 sites.</text>
</comment>
<evidence type="ECO:0000256" key="4">
    <source>
        <dbReference type="ARBA" id="ARBA00022884"/>
    </source>
</evidence>
<sequence length="275" mass="29792">MDVTDLAPQLSSLSSTIDSLQETLSPLLTSALSASTSKLPLLDKAKLYVWTTYAIESLLFSYLRLNGVDAKTHPVFQELVRTKHYFEKITAAEDASSSKAAGKPRLDTGAAGRFIKAGLAGNEEHDRQRRDMKERERGAAKRKFEDMGERVGSHIRFEDTAEKIRAEDDNANADDENANDDDDDDDGAKGDGADEGTQSTLVADASSEMTPKKTKAKGKKRHTADDGEATIAHKKKKSNKAPRGAKEAFLALSQGASSSNTLDGTKSKTKNKSRA</sequence>
<evidence type="ECO:0000313" key="9">
    <source>
        <dbReference type="Proteomes" id="UP001562354"/>
    </source>
</evidence>
<dbReference type="InterPro" id="IPR011082">
    <property type="entry name" value="Exosome-assoc_fac/DNA_repair"/>
</dbReference>